<accession>A0A4R8GR15</accession>
<dbReference type="InterPro" id="IPR051204">
    <property type="entry name" value="ABC_transp_perm/SBD"/>
</dbReference>
<evidence type="ECO:0000256" key="5">
    <source>
        <dbReference type="ARBA" id="ARBA00023136"/>
    </source>
</evidence>
<dbReference type="GO" id="GO:0005886">
    <property type="term" value="C:plasma membrane"/>
    <property type="evidence" value="ECO:0007669"/>
    <property type="project" value="UniProtKB-SubCell"/>
</dbReference>
<dbReference type="Gene3D" id="1.10.3720.10">
    <property type="entry name" value="MetI-like"/>
    <property type="match status" value="1"/>
</dbReference>
<evidence type="ECO:0000313" key="10">
    <source>
        <dbReference type="EMBL" id="TDX44553.1"/>
    </source>
</evidence>
<feature type="transmembrane region" description="Helical" evidence="6">
    <location>
        <begin position="180"/>
        <end position="199"/>
    </location>
</feature>
<dbReference type="SUPFAM" id="SSF161098">
    <property type="entry name" value="MetI-like"/>
    <property type="match status" value="1"/>
</dbReference>
<dbReference type="Proteomes" id="UP000295472">
    <property type="component" value="Unassembled WGS sequence"/>
</dbReference>
<dbReference type="AlphaFoldDB" id="A0A4R8GR15"/>
<feature type="transmembrane region" description="Helical" evidence="6">
    <location>
        <begin position="53"/>
        <end position="72"/>
    </location>
</feature>
<sequence>MAVIEYFFENSDKILEYTLAHLYLISISIILSLILWVSVGIIIRNREKTAKSLLGFGSLIMSVPSVSLYGILMTLPAFGLNMRSAIFALVLYSMIPIVRNVYTSLNEVDPAILESAKGMGMTEKQILWKVQLPMAMPVIIAGIRVALVMMVGIATLAVFIGERNLGQLIYQGIVRTKTEMIVTGAILISLISIIVDIMMEILKRILVSPGLLKEDSAGEGK</sequence>
<dbReference type="PROSITE" id="PS50928">
    <property type="entry name" value="ABC_TM1"/>
    <property type="match status" value="1"/>
</dbReference>
<feature type="transmembrane region" description="Helical" evidence="6">
    <location>
        <begin position="134"/>
        <end position="160"/>
    </location>
</feature>
<evidence type="ECO:0000313" key="11">
    <source>
        <dbReference type="Proteomes" id="UP000198612"/>
    </source>
</evidence>
<dbReference type="GeneID" id="57012506"/>
<dbReference type="GO" id="GO:0055085">
    <property type="term" value="P:transmembrane transport"/>
    <property type="evidence" value="ECO:0007669"/>
    <property type="project" value="InterPro"/>
</dbReference>
<keyword evidence="2 6" id="KW-0813">Transport</keyword>
<evidence type="ECO:0000256" key="2">
    <source>
        <dbReference type="ARBA" id="ARBA00022448"/>
    </source>
</evidence>
<name>A0A4R8GR15_9FIRM</name>
<reference evidence="10 13" key="2">
    <citation type="submission" date="2019-03" db="EMBL/GenBank/DDBJ databases">
        <title>Subsurface microbial communities from deep shales in Ohio and West Virginia, USA.</title>
        <authorList>
            <person name="Wrighton K."/>
        </authorList>
    </citation>
    <scope>NUCLEOTIDE SEQUENCE [LARGE SCALE GENOMIC DNA]</scope>
    <source>
        <strain evidence="10 13">DSMZ 11287</strain>
    </source>
</reference>
<dbReference type="EMBL" id="SOEF01000011">
    <property type="protein sequence ID" value="TDX44553.1"/>
    <property type="molecule type" value="Genomic_DNA"/>
</dbReference>
<dbReference type="Proteomes" id="UP000198612">
    <property type="component" value="Unassembled WGS sequence"/>
</dbReference>
<evidence type="ECO:0000256" key="1">
    <source>
        <dbReference type="ARBA" id="ARBA00004141"/>
    </source>
</evidence>
<reference evidence="11 12" key="1">
    <citation type="submission" date="2016-10" db="EMBL/GenBank/DDBJ databases">
        <authorList>
            <person name="Varghese N."/>
            <person name="Submissions S."/>
        </authorList>
    </citation>
    <scope>NUCLEOTIDE SEQUENCE [LARGE SCALE GENOMIC DNA]</scope>
    <source>
        <strain evidence="8 12">WG2</strain>
        <strain evidence="9 11">WG5</strain>
    </source>
</reference>
<dbReference type="PANTHER" id="PTHR30177">
    <property type="entry name" value="GLYCINE BETAINE/L-PROLINE TRANSPORT SYSTEM PERMEASE PROTEIN PROW"/>
    <property type="match status" value="1"/>
</dbReference>
<dbReference type="EMBL" id="FNBJ01000005">
    <property type="protein sequence ID" value="SDF04287.1"/>
    <property type="molecule type" value="Genomic_DNA"/>
</dbReference>
<dbReference type="Pfam" id="PF00528">
    <property type="entry name" value="BPD_transp_1"/>
    <property type="match status" value="1"/>
</dbReference>
<dbReference type="PANTHER" id="PTHR30177:SF4">
    <property type="entry name" value="OSMOPROTECTANT IMPORT PERMEASE PROTEIN OSMW"/>
    <property type="match status" value="1"/>
</dbReference>
<keyword evidence="5 6" id="KW-0472">Membrane</keyword>
<evidence type="ECO:0000313" key="13">
    <source>
        <dbReference type="Proteomes" id="UP000295472"/>
    </source>
</evidence>
<dbReference type="InterPro" id="IPR035906">
    <property type="entry name" value="MetI-like_sf"/>
</dbReference>
<evidence type="ECO:0000259" key="7">
    <source>
        <dbReference type="PROSITE" id="PS50928"/>
    </source>
</evidence>
<dbReference type="Proteomes" id="UP000199519">
    <property type="component" value="Unassembled WGS sequence"/>
</dbReference>
<feature type="domain" description="ABC transmembrane type-1" evidence="7">
    <location>
        <begin position="18"/>
        <end position="199"/>
    </location>
</feature>
<evidence type="ECO:0000256" key="3">
    <source>
        <dbReference type="ARBA" id="ARBA00022692"/>
    </source>
</evidence>
<comment type="subcellular location">
    <subcellularLocation>
        <location evidence="6">Cell membrane</location>
        <topology evidence="6">Multi-pass membrane protein</topology>
    </subcellularLocation>
    <subcellularLocation>
        <location evidence="1">Membrane</location>
        <topology evidence="1">Multi-pass membrane protein</topology>
    </subcellularLocation>
</comment>
<gene>
    <name evidence="10" type="ORF">C7954_11149</name>
    <name evidence="8" type="ORF">SAMN04488598_10583</name>
    <name evidence="9" type="ORF">SAMN04515652_104114</name>
</gene>
<feature type="transmembrane region" description="Helical" evidence="6">
    <location>
        <begin position="20"/>
        <end position="41"/>
    </location>
</feature>
<evidence type="ECO:0000313" key="8">
    <source>
        <dbReference type="EMBL" id="SDF04287.1"/>
    </source>
</evidence>
<protein>
    <submittedName>
        <fullName evidence="10">Osmoprotectant transport system permease protein</fullName>
    </submittedName>
</protein>
<evidence type="ECO:0000313" key="12">
    <source>
        <dbReference type="Proteomes" id="UP000199519"/>
    </source>
</evidence>
<dbReference type="CDD" id="cd06261">
    <property type="entry name" value="TM_PBP2"/>
    <property type="match status" value="1"/>
</dbReference>
<evidence type="ECO:0000313" key="9">
    <source>
        <dbReference type="EMBL" id="SES73072.1"/>
    </source>
</evidence>
<evidence type="ECO:0000256" key="6">
    <source>
        <dbReference type="RuleBase" id="RU363032"/>
    </source>
</evidence>
<dbReference type="FunFam" id="1.10.3720.10:FF:000001">
    <property type="entry name" value="Glycine betaine ABC transporter, permease"/>
    <property type="match status" value="1"/>
</dbReference>
<organism evidence="10 13">
    <name type="scientific">Halanaerobium congolense</name>
    <dbReference type="NCBI Taxonomy" id="54121"/>
    <lineage>
        <taxon>Bacteria</taxon>
        <taxon>Bacillati</taxon>
        <taxon>Bacillota</taxon>
        <taxon>Clostridia</taxon>
        <taxon>Halanaerobiales</taxon>
        <taxon>Halanaerobiaceae</taxon>
        <taxon>Halanaerobium</taxon>
    </lineage>
</organism>
<dbReference type="InterPro" id="IPR000515">
    <property type="entry name" value="MetI-like"/>
</dbReference>
<dbReference type="GO" id="GO:0031460">
    <property type="term" value="P:glycine betaine transport"/>
    <property type="evidence" value="ECO:0007669"/>
    <property type="project" value="TreeGrafter"/>
</dbReference>
<evidence type="ECO:0000256" key="4">
    <source>
        <dbReference type="ARBA" id="ARBA00022989"/>
    </source>
</evidence>
<keyword evidence="4 6" id="KW-1133">Transmembrane helix</keyword>
<dbReference type="RefSeq" id="WP_089655145.1">
    <property type="nucleotide sequence ID" value="NZ_FNBJ01000005.1"/>
</dbReference>
<keyword evidence="12" id="KW-1185">Reference proteome</keyword>
<comment type="similarity">
    <text evidence="6">Belongs to the binding-protein-dependent transport system permease family.</text>
</comment>
<proteinExistence type="inferred from homology"/>
<keyword evidence="3 6" id="KW-0812">Transmembrane</keyword>
<dbReference type="EMBL" id="FOHG01000004">
    <property type="protein sequence ID" value="SES73072.1"/>
    <property type="molecule type" value="Genomic_DNA"/>
</dbReference>